<dbReference type="Pfam" id="PF02992">
    <property type="entry name" value="Transposase_21"/>
    <property type="match status" value="1"/>
</dbReference>
<comment type="caution">
    <text evidence="1">The sequence shown here is derived from an EMBL/GenBank/DDBJ whole genome shotgun (WGS) entry which is preliminary data.</text>
</comment>
<evidence type="ECO:0008006" key="3">
    <source>
        <dbReference type="Google" id="ProtNLM"/>
    </source>
</evidence>
<gene>
    <name evidence="1" type="ORF">D9613_011185</name>
</gene>
<dbReference type="PANTHER" id="PTHR46579">
    <property type="entry name" value="F5/8 TYPE C DOMAIN-CONTAINING PROTEIN-RELATED"/>
    <property type="match status" value="1"/>
</dbReference>
<dbReference type="AlphaFoldDB" id="A0A8H4QL79"/>
<reference evidence="1 2" key="1">
    <citation type="submission" date="2019-12" db="EMBL/GenBank/DDBJ databases">
        <authorList>
            <person name="Floudas D."/>
            <person name="Bentzer J."/>
            <person name="Ahren D."/>
            <person name="Johansson T."/>
            <person name="Persson P."/>
            <person name="Tunlid A."/>
        </authorList>
    </citation>
    <scope>NUCLEOTIDE SEQUENCE [LARGE SCALE GENOMIC DNA]</scope>
    <source>
        <strain evidence="1 2">CBS 102.39</strain>
    </source>
</reference>
<organism evidence="1 2">
    <name type="scientific">Agrocybe pediades</name>
    <dbReference type="NCBI Taxonomy" id="84607"/>
    <lineage>
        <taxon>Eukaryota</taxon>
        <taxon>Fungi</taxon>
        <taxon>Dikarya</taxon>
        <taxon>Basidiomycota</taxon>
        <taxon>Agaricomycotina</taxon>
        <taxon>Agaricomycetes</taxon>
        <taxon>Agaricomycetidae</taxon>
        <taxon>Agaricales</taxon>
        <taxon>Agaricineae</taxon>
        <taxon>Strophariaceae</taxon>
        <taxon>Agrocybe</taxon>
    </lineage>
</organism>
<dbReference type="PANTHER" id="PTHR46579:SF1">
    <property type="entry name" value="F5_8 TYPE C DOMAIN-CONTAINING PROTEIN"/>
    <property type="match status" value="1"/>
</dbReference>
<keyword evidence="2" id="KW-1185">Reference proteome</keyword>
<name>A0A8H4QL79_9AGAR</name>
<proteinExistence type="predicted"/>
<dbReference type="InterPro" id="IPR004242">
    <property type="entry name" value="Transposase_21"/>
</dbReference>
<accession>A0A8H4QL79</accession>
<evidence type="ECO:0000313" key="2">
    <source>
        <dbReference type="Proteomes" id="UP000521872"/>
    </source>
</evidence>
<evidence type="ECO:0000313" key="1">
    <source>
        <dbReference type="EMBL" id="KAF4613205.1"/>
    </source>
</evidence>
<protein>
    <recommendedName>
        <fullName evidence="3">Transposase family Tnp2 protein</fullName>
    </recommendedName>
</protein>
<dbReference type="EMBL" id="JAACJL010000046">
    <property type="protein sequence ID" value="KAF4613205.1"/>
    <property type="molecule type" value="Genomic_DNA"/>
</dbReference>
<dbReference type="Proteomes" id="UP000521872">
    <property type="component" value="Unassembled WGS sequence"/>
</dbReference>
<sequence>MGKDWNRKRPCSCGCKNLVTKQTDYNHRKGRGSVQVRLSQATFHQLHTAALETGNATAGWTEESEIMWDADVENSDQPEDMAVSELANTLDLEPGPSAHLDDQDVVMASTTSTAAPCIQVVADDSEESDAEEPDEEGEKLFNQFDWDAEWSDSEFGLAEEVPAQNIEPEQLMNEEFEVMLAQFQEELSDQDMAYLRQFALKINTHMTDDAFEMLKYAFPESPVATWKVTKARIQFLSAFRPVPYDCCISSCCCYTGDFANLDQCPYCKEPRFDSRGRPRRRFTYVPLIPRLRAYFLNPKFAENMSYRGQYKSKLGIISDVMDSKNYCALKDTHVELNGKQYTHRFFDDPRDIALGFSTDGFCPFRKRKKTCWPLLFYNYNLPPEIRFWVQHIICVGVIPGPKKPKDFNSFLWPAVQELLILCSEGIRAVDITRGESFSLRAYVITCFGDIPAVSMVMCIKGHNGQSPCRMCEIKGVRTPGGQGTAHYVPLDRSQHPSVKETPSAIKQYDPRALPRRTHALFLQTGHEVLSAPTATAANDLAKSTGIKGVSILSCLPSLFFPTSFPYDFMHLIYENVLKNLVLLWTNQFKGLDEGTGEYVLAPKVWDAIGTATAASGATIPSAFAARPPNIAQDRSATTADMWSFWMLYLGPVLLSRRFRRPVYFSHFIKLVKLVHICLQFEITEAEIRDLRVGFQDWVTEYERLYYQHKPERLSACPLVIHALLHIADGIEETGPVWTTWAFPTERFCGRLGPAIKSRRHPFANLDNYVVASAQLAHIKLIHNLSEELSLKAPKGSELASAFSCPEYPTCILLPPTRSFTTLPQSVIDKVAVCFSTRFSKPMAVIRKYLKPENLQQWARVRRLEGGDDMYAEALYREAEDRRDATFIRYDLVVDRNARFRNHPVAYEETPKPFYGQLKHILVVRLHPNSIPRTLD</sequence>